<keyword evidence="1 2" id="KW-0732">Signal</keyword>
<comment type="caution">
    <text evidence="4">The sequence shown here is derived from an EMBL/GenBank/DDBJ whole genome shotgun (WGS) entry which is preliminary data.</text>
</comment>
<sequence>MKKYLSGLLVFCLFISSTIVASAAFEDVSREHWAVDEITFLTDKKVISGFPDRTFRPQAQVTRLQAMILMAQALKLDLKNRPDPGFKDLSKSNANYKYAAAIVDEGIFPKVTYLNPNQPITRELMARMIAIGFKLKPTGQNKFADVPSSHWAHPYVSALADNNITLGYSEGKFEPSKTLTRGQFSVFLARALNDRYKTFNFYNKRFNFILPLPNYMKDKLTYNTTIEGGIYYTSFYYNDQTFLNNSFWVGGIDQVHKSKKSIYDNPWSVFVKQSGDYYYYFELPHEHPYANVDPYYSSREAKEYFQYANRLFNMSKSIQSQ</sequence>
<evidence type="ECO:0000313" key="4">
    <source>
        <dbReference type="EMBL" id="MFK2825782.1"/>
    </source>
</evidence>
<keyword evidence="5" id="KW-1185">Reference proteome</keyword>
<feature type="domain" description="SLH" evidence="3">
    <location>
        <begin position="21"/>
        <end position="84"/>
    </location>
</feature>
<gene>
    <name evidence="4" type="ORF">QYG89_08870</name>
</gene>
<dbReference type="PANTHER" id="PTHR43308">
    <property type="entry name" value="OUTER MEMBRANE PROTEIN ALPHA-RELATED"/>
    <property type="match status" value="1"/>
</dbReference>
<proteinExistence type="predicted"/>
<feature type="domain" description="SLH" evidence="3">
    <location>
        <begin position="139"/>
        <end position="202"/>
    </location>
</feature>
<organism evidence="4 5">
    <name type="scientific">Bacillus lumedeiriae</name>
    <dbReference type="NCBI Taxonomy" id="3058829"/>
    <lineage>
        <taxon>Bacteria</taxon>
        <taxon>Bacillati</taxon>
        <taxon>Bacillota</taxon>
        <taxon>Bacilli</taxon>
        <taxon>Bacillales</taxon>
        <taxon>Bacillaceae</taxon>
        <taxon>Bacillus</taxon>
    </lineage>
</organism>
<dbReference type="EMBL" id="JAUIYO010000005">
    <property type="protein sequence ID" value="MFK2825782.1"/>
    <property type="molecule type" value="Genomic_DNA"/>
</dbReference>
<evidence type="ECO:0000256" key="2">
    <source>
        <dbReference type="SAM" id="SignalP"/>
    </source>
</evidence>
<evidence type="ECO:0000256" key="1">
    <source>
        <dbReference type="ARBA" id="ARBA00022729"/>
    </source>
</evidence>
<reference evidence="4 5" key="1">
    <citation type="submission" date="2023-07" db="EMBL/GenBank/DDBJ databases">
        <title>Bacillus lucianemedeirus sp. nov, a new species isolated from an immunobiological production facility.</title>
        <authorList>
            <person name="Costa L.V."/>
            <person name="Miranda R.V.S.L."/>
            <person name="Brandao M.L.L."/>
            <person name="Reis C.M.F."/>
            <person name="Frazao A.M."/>
            <person name="Cruz F.V."/>
            <person name="Baio P.V.P."/>
            <person name="Veras J.F.C."/>
            <person name="Ramos J.N."/>
            <person name="Vieira V."/>
        </authorList>
    </citation>
    <scope>NUCLEOTIDE SEQUENCE [LARGE SCALE GENOMIC DNA]</scope>
    <source>
        <strain evidence="4 5">B190/17</strain>
    </source>
</reference>
<dbReference type="Proteomes" id="UP001619911">
    <property type="component" value="Unassembled WGS sequence"/>
</dbReference>
<feature type="signal peptide" evidence="2">
    <location>
        <begin position="1"/>
        <end position="23"/>
    </location>
</feature>
<protein>
    <submittedName>
        <fullName evidence="4">S-layer homology domain-containing protein</fullName>
    </submittedName>
</protein>
<dbReference type="Pfam" id="PF00395">
    <property type="entry name" value="SLH"/>
    <property type="match status" value="3"/>
</dbReference>
<dbReference type="InterPro" id="IPR051465">
    <property type="entry name" value="Cell_Envelope_Struct_Comp"/>
</dbReference>
<dbReference type="InterPro" id="IPR001119">
    <property type="entry name" value="SLH_dom"/>
</dbReference>
<dbReference type="PROSITE" id="PS51272">
    <property type="entry name" value="SLH"/>
    <property type="match status" value="2"/>
</dbReference>
<evidence type="ECO:0000313" key="5">
    <source>
        <dbReference type="Proteomes" id="UP001619911"/>
    </source>
</evidence>
<name>A0ABW8I8G4_9BACI</name>
<accession>A0ABW8I8G4</accession>
<dbReference type="RefSeq" id="WP_404316643.1">
    <property type="nucleotide sequence ID" value="NZ_JAUIYO010000005.1"/>
</dbReference>
<evidence type="ECO:0000259" key="3">
    <source>
        <dbReference type="PROSITE" id="PS51272"/>
    </source>
</evidence>
<dbReference type="PANTHER" id="PTHR43308:SF5">
    <property type="entry name" value="S-LAYER PROTEIN _ PEPTIDOGLYCAN ENDO-BETA-N-ACETYLGLUCOSAMINIDASE"/>
    <property type="match status" value="1"/>
</dbReference>
<feature type="chain" id="PRO_5045656300" evidence="2">
    <location>
        <begin position="24"/>
        <end position="321"/>
    </location>
</feature>